<dbReference type="PANTHER" id="PTHR33525">
    <property type="match status" value="1"/>
</dbReference>
<organism evidence="2 3">
    <name type="scientific">Dissulfurirhabdus thermomarina</name>
    <dbReference type="NCBI Taxonomy" id="1765737"/>
    <lineage>
        <taxon>Bacteria</taxon>
        <taxon>Deltaproteobacteria</taxon>
        <taxon>Dissulfurirhabdaceae</taxon>
        <taxon>Dissulfurirhabdus</taxon>
    </lineage>
</organism>
<evidence type="ECO:0000313" key="3">
    <source>
        <dbReference type="Proteomes" id="UP000469346"/>
    </source>
</evidence>
<proteinExistence type="predicted"/>
<dbReference type="SMART" id="SM00471">
    <property type="entry name" value="HDc"/>
    <property type="match status" value="1"/>
</dbReference>
<dbReference type="Gene3D" id="1.10.3210.10">
    <property type="entry name" value="Hypothetical protein af1432"/>
    <property type="match status" value="1"/>
</dbReference>
<keyword evidence="3" id="KW-1185">Reference proteome</keyword>
<feature type="domain" description="HDOD" evidence="1">
    <location>
        <begin position="15"/>
        <end position="209"/>
    </location>
</feature>
<dbReference type="SUPFAM" id="SSF109604">
    <property type="entry name" value="HD-domain/PDEase-like"/>
    <property type="match status" value="1"/>
</dbReference>
<dbReference type="RefSeq" id="WP_163297940.1">
    <property type="nucleotide sequence ID" value="NZ_JAAGRR010000017.1"/>
</dbReference>
<dbReference type="NCBIfam" id="TIGR00277">
    <property type="entry name" value="HDIG"/>
    <property type="match status" value="1"/>
</dbReference>
<dbReference type="InterPro" id="IPR052340">
    <property type="entry name" value="RNase_Y/CdgJ"/>
</dbReference>
<name>A0A6N9TPW9_DISTH</name>
<evidence type="ECO:0000259" key="1">
    <source>
        <dbReference type="PROSITE" id="PS51833"/>
    </source>
</evidence>
<dbReference type="AlphaFoldDB" id="A0A6N9TPW9"/>
<dbReference type="InterPro" id="IPR006675">
    <property type="entry name" value="HDIG_dom"/>
</dbReference>
<evidence type="ECO:0000313" key="2">
    <source>
        <dbReference type="EMBL" id="NDY41784.1"/>
    </source>
</evidence>
<dbReference type="InterPro" id="IPR013976">
    <property type="entry name" value="HDOD"/>
</dbReference>
<dbReference type="Proteomes" id="UP000469346">
    <property type="component" value="Unassembled WGS sequence"/>
</dbReference>
<dbReference type="InterPro" id="IPR003607">
    <property type="entry name" value="HD/PDEase_dom"/>
</dbReference>
<reference evidence="2 3" key="1">
    <citation type="submission" date="2020-02" db="EMBL/GenBank/DDBJ databases">
        <title>Comparative genomics of sulfur disproportionating microorganisms.</title>
        <authorList>
            <person name="Ward L.M."/>
            <person name="Bertran E."/>
            <person name="Johnston D.T."/>
        </authorList>
    </citation>
    <scope>NUCLEOTIDE SEQUENCE [LARGE SCALE GENOMIC DNA]</scope>
    <source>
        <strain evidence="2 3">DSM 100025</strain>
    </source>
</reference>
<dbReference type="PANTHER" id="PTHR33525:SF3">
    <property type="entry name" value="RIBONUCLEASE Y"/>
    <property type="match status" value="1"/>
</dbReference>
<dbReference type="Pfam" id="PF08668">
    <property type="entry name" value="HDOD"/>
    <property type="match status" value="1"/>
</dbReference>
<gene>
    <name evidence="2" type="ORF">G3N55_02810</name>
</gene>
<sequence length="283" mass="30305">MAISIAQRFDDLEELPTIPQILNRVLHEVDSATSTAASLEKVIRDDPMLTAKILRMANSPYYGLAGEVNSIARAVMVLGFEEVRNLVVALALGGAFSGDLGIPGVDAADLWMHSVGTGRAASMLAERVGLDADELFTAGLLHDIGRLLMCMYFKDEMKEIMALQIQRGVSLNQAEAEFGLSHGEVGAYLTTRWGFGDFLSTVVRYHHNPQGAGPHAKAASAVFLADGLCRKVGLGASIGEDPDQKLLVPKALGIGGEDIKKIALRLKSEKAHLLESWGQVIAA</sequence>
<protein>
    <submittedName>
        <fullName evidence="2">HDOD domain-containing protein</fullName>
    </submittedName>
</protein>
<dbReference type="EMBL" id="JAAGRR010000017">
    <property type="protein sequence ID" value="NDY41784.1"/>
    <property type="molecule type" value="Genomic_DNA"/>
</dbReference>
<dbReference type="CDD" id="cd00077">
    <property type="entry name" value="HDc"/>
    <property type="match status" value="1"/>
</dbReference>
<accession>A0A6N9TPW9</accession>
<dbReference type="PROSITE" id="PS51833">
    <property type="entry name" value="HDOD"/>
    <property type="match status" value="1"/>
</dbReference>
<comment type="caution">
    <text evidence="2">The sequence shown here is derived from an EMBL/GenBank/DDBJ whole genome shotgun (WGS) entry which is preliminary data.</text>
</comment>